<evidence type="ECO:0000256" key="7">
    <source>
        <dbReference type="ARBA" id="ARBA00022729"/>
    </source>
</evidence>
<evidence type="ECO:0000256" key="20">
    <source>
        <dbReference type="SAM" id="Phobius"/>
    </source>
</evidence>
<feature type="compositionally biased region" description="Basic and acidic residues" evidence="19">
    <location>
        <begin position="689"/>
        <end position="702"/>
    </location>
</feature>
<dbReference type="PANTHER" id="PTHR24027:SF96">
    <property type="entry name" value="CADHERIN-12"/>
    <property type="match status" value="1"/>
</dbReference>
<evidence type="ECO:0000313" key="23">
    <source>
        <dbReference type="EMBL" id="KAK1790165.1"/>
    </source>
</evidence>
<feature type="transmembrane region" description="Helical" evidence="20">
    <location>
        <begin position="646"/>
        <end position="667"/>
    </location>
</feature>
<evidence type="ECO:0000256" key="1">
    <source>
        <dbReference type="ARBA" id="ARBA00004251"/>
    </source>
</evidence>
<proteinExistence type="predicted"/>
<keyword evidence="13 20" id="KW-0472">Membrane</keyword>
<dbReference type="GO" id="GO:0008013">
    <property type="term" value="F:beta-catenin binding"/>
    <property type="evidence" value="ECO:0007669"/>
    <property type="project" value="TreeGrafter"/>
</dbReference>
<dbReference type="SUPFAM" id="SSF49313">
    <property type="entry name" value="Cadherin-like"/>
    <property type="match status" value="5"/>
</dbReference>
<dbReference type="GO" id="GO:0016342">
    <property type="term" value="C:catenin complex"/>
    <property type="evidence" value="ECO:0007669"/>
    <property type="project" value="TreeGrafter"/>
</dbReference>
<evidence type="ECO:0000256" key="18">
    <source>
        <dbReference type="RuleBase" id="RU004357"/>
    </source>
</evidence>
<keyword evidence="6" id="KW-0479">Metal-binding</keyword>
<dbReference type="GO" id="GO:0016477">
    <property type="term" value="P:cell migration"/>
    <property type="evidence" value="ECO:0007669"/>
    <property type="project" value="TreeGrafter"/>
</dbReference>
<evidence type="ECO:0000256" key="15">
    <source>
        <dbReference type="ARBA" id="ARBA00069585"/>
    </source>
</evidence>
<accession>A0AAD8Z045</accession>
<evidence type="ECO:0000256" key="17">
    <source>
        <dbReference type="RuleBase" id="RU003318"/>
    </source>
</evidence>
<evidence type="ECO:0000256" key="12">
    <source>
        <dbReference type="ARBA" id="ARBA00022989"/>
    </source>
</evidence>
<name>A0AAD8Z045_9TELE</name>
<evidence type="ECO:0000313" key="24">
    <source>
        <dbReference type="Proteomes" id="UP001239994"/>
    </source>
</evidence>
<feature type="domain" description="Cadherin" evidence="22">
    <location>
        <begin position="163"/>
        <end position="271"/>
    </location>
</feature>
<dbReference type="GO" id="GO:0005912">
    <property type="term" value="C:adherens junction"/>
    <property type="evidence" value="ECO:0007669"/>
    <property type="project" value="UniProtKB-SubCell"/>
</dbReference>
<feature type="domain" description="Cadherin" evidence="22">
    <location>
        <begin position="519"/>
        <end position="637"/>
    </location>
</feature>
<evidence type="ECO:0000256" key="10">
    <source>
        <dbReference type="ARBA" id="ARBA00022889"/>
    </source>
</evidence>
<keyword evidence="12 20" id="KW-1133">Transmembrane helix</keyword>
<dbReference type="GO" id="GO:0016339">
    <property type="term" value="P:calcium-dependent cell-cell adhesion via plasma membrane cell adhesion molecules"/>
    <property type="evidence" value="ECO:0007669"/>
    <property type="project" value="TreeGrafter"/>
</dbReference>
<dbReference type="AlphaFoldDB" id="A0AAD8Z045"/>
<evidence type="ECO:0000256" key="6">
    <source>
        <dbReference type="ARBA" id="ARBA00022723"/>
    </source>
</evidence>
<feature type="domain" description="Cadherin" evidence="22">
    <location>
        <begin position="415"/>
        <end position="519"/>
    </location>
</feature>
<dbReference type="InterPro" id="IPR020894">
    <property type="entry name" value="Cadherin_CS"/>
</dbReference>
<dbReference type="Gene3D" id="4.10.900.10">
    <property type="entry name" value="TCF3-CBD (Catenin binding domain)"/>
    <property type="match status" value="1"/>
</dbReference>
<dbReference type="GO" id="GO:0002009">
    <property type="term" value="P:morphogenesis of an epithelium"/>
    <property type="evidence" value="ECO:0007669"/>
    <property type="project" value="UniProtKB-ARBA"/>
</dbReference>
<dbReference type="FunFam" id="2.60.40.60:FF:000012">
    <property type="entry name" value="Cadherin 24"/>
    <property type="match status" value="1"/>
</dbReference>
<gene>
    <name evidence="23" type="ORF">P4O66_014090</name>
</gene>
<feature type="signal peptide" evidence="21">
    <location>
        <begin position="1"/>
        <end position="25"/>
    </location>
</feature>
<dbReference type="InterPro" id="IPR000233">
    <property type="entry name" value="Cadherin_Y-type_LIR"/>
</dbReference>
<evidence type="ECO:0000256" key="9">
    <source>
        <dbReference type="ARBA" id="ARBA00022837"/>
    </source>
</evidence>
<dbReference type="CDD" id="cd11304">
    <property type="entry name" value="Cadherin_repeat"/>
    <property type="match status" value="5"/>
</dbReference>
<dbReference type="FunFam" id="2.60.40.60:FF:000008">
    <property type="entry name" value="Cadherin 24"/>
    <property type="match status" value="1"/>
</dbReference>
<sequence>MLMGNCLLLLLWCLLDKSFISPTHSSSFQSRLGKEHHRGLWDHRRHGVAGLQRVKRGWVWNQFFVLEEYMGSEPQYVGKLHSDLDKGDNLVKYTLSGEGVGSIFTVEPTTGDIHAVQSLDREVKPYYTLRAQAVDVLTGRPLEPESQFIIKVQDINDNEPRFLEGPYSASVPEMSPIGTYVMQVTATDADDPTYGNSARVVYSILHGQPYFSVDPKTGVIRIALPNMDREVKESYQVLIQAKDMGGQLGGLAGTTTINITLTDVNDNPPRFAKSRLLQCLSLRRTLSHESLTTCFAVSPAPGIFHLQVPESTHVASSIGRVKAHDLDLGKNAEVEYSIIPGDGSSTFDIYTDEHTQEGVVLLKKPLDYESRKVYSFKVEASNAQPNAAFLHPGAFKDSATLRVSVLDVEEPPAFSQGSYGMEAYEDSPVGSIIGAVTAEDLDAGDSPIRYSIEWRNSSENYFDVDPTEGTISTREALDREKTARHNVTVVATKVNNPLLFSRVSVAVDVLDVNEFPPELSFPYEMFVCEDAKVGQVIRVLGATDRDMPHTGHRFFFKSPKDIRNRNFTIRDYGNNTAGVVTRRAGLQRSETSVHLIPVVVEDSGYPVLSSTATLSVQVCPCTRDSRSTAACGTRAAFLPAGLSTGALVAVPLCLLVLLATAALHVALKRHKKTGTLMSSEEDVRDNVIHYDDEGGGEEDTRAFDIGTLRHTKAATDTPPRGEAGSRPRPPSLAGPPPADSVDLRAYIQQRLQESHSATAAPPYDSLATYAYEGEGSAAGSLSSIESHMQEPEQDYSRMADWGPHFKTLARIFSGPEPQATDPHTGNKPVRPQTEVCVGLSSTHKHASYPSSNIPTLTSPGRYCAAALGPEARNRLTTSLAGFV</sequence>
<dbReference type="GO" id="GO:0007043">
    <property type="term" value="P:cell-cell junction assembly"/>
    <property type="evidence" value="ECO:0007669"/>
    <property type="project" value="TreeGrafter"/>
</dbReference>
<dbReference type="FunFam" id="2.60.40.60:FF:000097">
    <property type="entry name" value="cadherin-12 isoform X1"/>
    <property type="match status" value="1"/>
</dbReference>
<dbReference type="InterPro" id="IPR002126">
    <property type="entry name" value="Cadherin-like_dom"/>
</dbReference>
<comment type="subcellular location">
    <subcellularLocation>
        <location evidence="2">Cell junction</location>
        <location evidence="2">Adherens junction</location>
    </subcellularLocation>
    <subcellularLocation>
        <location evidence="1 17">Cell membrane</location>
        <topology evidence="1 17">Single-pass type I membrane protein</topology>
    </subcellularLocation>
</comment>
<dbReference type="GO" id="GO:0034332">
    <property type="term" value="P:adherens junction organization"/>
    <property type="evidence" value="ECO:0007669"/>
    <property type="project" value="TreeGrafter"/>
</dbReference>
<dbReference type="SMART" id="SM00112">
    <property type="entry name" value="CA"/>
    <property type="match status" value="5"/>
</dbReference>
<dbReference type="PROSITE" id="PS00232">
    <property type="entry name" value="CADHERIN_1"/>
    <property type="match status" value="1"/>
</dbReference>
<dbReference type="FunFam" id="2.60.40.60:FF:000265">
    <property type="entry name" value="Cadherin 12"/>
    <property type="match status" value="1"/>
</dbReference>
<feature type="domain" description="Cadherin" evidence="22">
    <location>
        <begin position="300"/>
        <end position="414"/>
    </location>
</feature>
<keyword evidence="3" id="KW-1003">Cell membrane</keyword>
<dbReference type="PANTHER" id="PTHR24027">
    <property type="entry name" value="CADHERIN-23"/>
    <property type="match status" value="1"/>
</dbReference>
<dbReference type="FunFam" id="2.60.40.60:FF:000009">
    <property type="entry name" value="Cadherin 24"/>
    <property type="match status" value="1"/>
</dbReference>
<organism evidence="23 24">
    <name type="scientific">Electrophorus voltai</name>
    <dbReference type="NCBI Taxonomy" id="2609070"/>
    <lineage>
        <taxon>Eukaryota</taxon>
        <taxon>Metazoa</taxon>
        <taxon>Chordata</taxon>
        <taxon>Craniata</taxon>
        <taxon>Vertebrata</taxon>
        <taxon>Euteleostomi</taxon>
        <taxon>Actinopterygii</taxon>
        <taxon>Neopterygii</taxon>
        <taxon>Teleostei</taxon>
        <taxon>Ostariophysi</taxon>
        <taxon>Gymnotiformes</taxon>
        <taxon>Gymnotoidei</taxon>
        <taxon>Gymnotidae</taxon>
        <taxon>Electrophorus</taxon>
    </lineage>
</organism>
<dbReference type="GO" id="GO:0044331">
    <property type="term" value="P:cell-cell adhesion mediated by cadherin"/>
    <property type="evidence" value="ECO:0007669"/>
    <property type="project" value="TreeGrafter"/>
</dbReference>
<dbReference type="InterPro" id="IPR027397">
    <property type="entry name" value="Catenin-bd_sf"/>
</dbReference>
<dbReference type="InterPro" id="IPR039808">
    <property type="entry name" value="Cadherin"/>
</dbReference>
<dbReference type="PRINTS" id="PR00205">
    <property type="entry name" value="CADHERIN"/>
</dbReference>
<dbReference type="GO" id="GO:0005509">
    <property type="term" value="F:calcium ion binding"/>
    <property type="evidence" value="ECO:0007669"/>
    <property type="project" value="UniProtKB-UniRule"/>
</dbReference>
<keyword evidence="9 16" id="KW-0106">Calcium</keyword>
<dbReference type="FunFam" id="4.10.900.10:FF:000001">
    <property type="entry name" value="Cadherin 2"/>
    <property type="match status" value="1"/>
</dbReference>
<dbReference type="PROSITE" id="PS50268">
    <property type="entry name" value="CADHERIN_2"/>
    <property type="match status" value="5"/>
</dbReference>
<keyword evidence="5 17" id="KW-0812">Transmembrane</keyword>
<dbReference type="GO" id="GO:0000902">
    <property type="term" value="P:cell morphogenesis"/>
    <property type="evidence" value="ECO:0007669"/>
    <property type="project" value="TreeGrafter"/>
</dbReference>
<dbReference type="Proteomes" id="UP001239994">
    <property type="component" value="Unassembled WGS sequence"/>
</dbReference>
<dbReference type="EMBL" id="JAROKS010000021">
    <property type="protein sequence ID" value="KAK1790165.1"/>
    <property type="molecule type" value="Genomic_DNA"/>
</dbReference>
<dbReference type="Gene3D" id="2.60.40.60">
    <property type="entry name" value="Cadherins"/>
    <property type="match status" value="5"/>
</dbReference>
<evidence type="ECO:0000256" key="3">
    <source>
        <dbReference type="ARBA" id="ARBA00022475"/>
    </source>
</evidence>
<comment type="function">
    <text evidence="18">Cadherins are calcium-dependent cell adhesion proteins.</text>
</comment>
<evidence type="ECO:0000256" key="13">
    <source>
        <dbReference type="ARBA" id="ARBA00023136"/>
    </source>
</evidence>
<comment type="caution">
    <text evidence="23">The sequence shown here is derived from an EMBL/GenBank/DDBJ whole genome shotgun (WGS) entry which is preliminary data.</text>
</comment>
<dbReference type="GO" id="GO:0045296">
    <property type="term" value="F:cadherin binding"/>
    <property type="evidence" value="ECO:0007669"/>
    <property type="project" value="TreeGrafter"/>
</dbReference>
<dbReference type="Pfam" id="PF00028">
    <property type="entry name" value="Cadherin"/>
    <property type="match status" value="5"/>
</dbReference>
<evidence type="ECO:0000256" key="21">
    <source>
        <dbReference type="SAM" id="SignalP"/>
    </source>
</evidence>
<evidence type="ECO:0000256" key="19">
    <source>
        <dbReference type="SAM" id="MobiDB-lite"/>
    </source>
</evidence>
<feature type="domain" description="Cadherin" evidence="22">
    <location>
        <begin position="82"/>
        <end position="162"/>
    </location>
</feature>
<evidence type="ECO:0000259" key="22">
    <source>
        <dbReference type="PROSITE" id="PS50268"/>
    </source>
</evidence>
<feature type="non-terminal residue" evidence="23">
    <location>
        <position position="883"/>
    </location>
</feature>
<dbReference type="GO" id="GO:0007156">
    <property type="term" value="P:homophilic cell adhesion via plasma membrane adhesion molecules"/>
    <property type="evidence" value="ECO:0007669"/>
    <property type="project" value="InterPro"/>
</dbReference>
<evidence type="ECO:0000256" key="4">
    <source>
        <dbReference type="ARBA" id="ARBA00022553"/>
    </source>
</evidence>
<evidence type="ECO:0000256" key="14">
    <source>
        <dbReference type="ARBA" id="ARBA00023180"/>
    </source>
</evidence>
<evidence type="ECO:0000256" key="5">
    <source>
        <dbReference type="ARBA" id="ARBA00022692"/>
    </source>
</evidence>
<keyword evidence="8" id="KW-0677">Repeat</keyword>
<evidence type="ECO:0000256" key="8">
    <source>
        <dbReference type="ARBA" id="ARBA00022737"/>
    </source>
</evidence>
<protein>
    <recommendedName>
        <fullName evidence="15">Cadherin-12</fullName>
    </recommendedName>
</protein>
<keyword evidence="7 21" id="KW-0732">Signal</keyword>
<evidence type="ECO:0000256" key="16">
    <source>
        <dbReference type="PROSITE-ProRule" id="PRU00043"/>
    </source>
</evidence>
<evidence type="ECO:0000256" key="11">
    <source>
        <dbReference type="ARBA" id="ARBA00022949"/>
    </source>
</evidence>
<feature type="chain" id="PRO_5042130479" description="Cadherin-12" evidence="21">
    <location>
        <begin position="26"/>
        <end position="883"/>
    </location>
</feature>
<keyword evidence="14" id="KW-0325">Glycoprotein</keyword>
<evidence type="ECO:0000256" key="2">
    <source>
        <dbReference type="ARBA" id="ARBA00004536"/>
    </source>
</evidence>
<reference evidence="23" key="1">
    <citation type="submission" date="2023-03" db="EMBL/GenBank/DDBJ databases">
        <title>Electrophorus voltai genome.</title>
        <authorList>
            <person name="Bian C."/>
        </authorList>
    </citation>
    <scope>NUCLEOTIDE SEQUENCE</scope>
    <source>
        <strain evidence="23">CB-2022</strain>
        <tissue evidence="23">Muscle</tissue>
    </source>
</reference>
<keyword evidence="24" id="KW-1185">Reference proteome</keyword>
<keyword evidence="11" id="KW-0965">Cell junction</keyword>
<keyword evidence="10 17" id="KW-0130">Cell adhesion</keyword>
<dbReference type="InterPro" id="IPR015919">
    <property type="entry name" value="Cadherin-like_sf"/>
</dbReference>
<feature type="compositionally biased region" description="Pro residues" evidence="19">
    <location>
        <begin position="727"/>
        <end position="738"/>
    </location>
</feature>
<dbReference type="Pfam" id="PF01049">
    <property type="entry name" value="CADH_Y-type_LIR"/>
    <property type="match status" value="1"/>
</dbReference>
<feature type="region of interest" description="Disordered" evidence="19">
    <location>
        <begin position="689"/>
        <end position="740"/>
    </location>
</feature>
<keyword evidence="4" id="KW-0597">Phosphoprotein</keyword>